<evidence type="ECO:0000313" key="2">
    <source>
        <dbReference type="Proteomes" id="UP000053676"/>
    </source>
</evidence>
<evidence type="ECO:0000313" key="1">
    <source>
        <dbReference type="EMBL" id="ETN71701.1"/>
    </source>
</evidence>
<dbReference type="Proteomes" id="UP000053676">
    <property type="component" value="Unassembled WGS sequence"/>
</dbReference>
<accession>W2SS81</accession>
<dbReference type="OrthoDB" id="364224at2759"/>
<reference evidence="2" key="1">
    <citation type="journal article" date="2014" name="Nat. Genet.">
        <title>Genome of the human hookworm Necator americanus.</title>
        <authorList>
            <person name="Tang Y.T."/>
            <person name="Gao X."/>
            <person name="Rosa B.A."/>
            <person name="Abubucker S."/>
            <person name="Hallsworth-Pepin K."/>
            <person name="Martin J."/>
            <person name="Tyagi R."/>
            <person name="Heizer E."/>
            <person name="Zhang X."/>
            <person name="Bhonagiri-Palsikar V."/>
            <person name="Minx P."/>
            <person name="Warren W.C."/>
            <person name="Wang Q."/>
            <person name="Zhan B."/>
            <person name="Hotez P.J."/>
            <person name="Sternberg P.W."/>
            <person name="Dougall A."/>
            <person name="Gaze S.T."/>
            <person name="Mulvenna J."/>
            <person name="Sotillo J."/>
            <person name="Ranganathan S."/>
            <person name="Rabelo E.M."/>
            <person name="Wilson R.K."/>
            <person name="Felgner P.L."/>
            <person name="Bethony J."/>
            <person name="Hawdon J.M."/>
            <person name="Gasser R.B."/>
            <person name="Loukas A."/>
            <person name="Mitreva M."/>
        </authorList>
    </citation>
    <scope>NUCLEOTIDE SEQUENCE [LARGE SCALE GENOMIC DNA]</scope>
</reference>
<organism evidence="1 2">
    <name type="scientific">Necator americanus</name>
    <name type="common">Human hookworm</name>
    <dbReference type="NCBI Taxonomy" id="51031"/>
    <lineage>
        <taxon>Eukaryota</taxon>
        <taxon>Metazoa</taxon>
        <taxon>Ecdysozoa</taxon>
        <taxon>Nematoda</taxon>
        <taxon>Chromadorea</taxon>
        <taxon>Rhabditida</taxon>
        <taxon>Rhabditina</taxon>
        <taxon>Rhabditomorpha</taxon>
        <taxon>Strongyloidea</taxon>
        <taxon>Ancylostomatidae</taxon>
        <taxon>Bunostominae</taxon>
        <taxon>Necator</taxon>
    </lineage>
</organism>
<dbReference type="KEGG" id="nai:NECAME_14127"/>
<keyword evidence="2" id="KW-1185">Reference proteome</keyword>
<dbReference type="EMBL" id="KI667198">
    <property type="protein sequence ID" value="ETN71701.1"/>
    <property type="molecule type" value="Genomic_DNA"/>
</dbReference>
<proteinExistence type="predicted"/>
<dbReference type="AlphaFoldDB" id="W2SS81"/>
<name>W2SS81_NECAM</name>
<gene>
    <name evidence="1" type="ORF">NECAME_14127</name>
</gene>
<dbReference type="Gene3D" id="2.130.10.10">
    <property type="entry name" value="YVTN repeat-like/Quinoprotein amine dehydrogenase"/>
    <property type="match status" value="1"/>
</dbReference>
<dbReference type="STRING" id="51031.W2SS81"/>
<dbReference type="InterPro" id="IPR015943">
    <property type="entry name" value="WD40/YVTN_repeat-like_dom_sf"/>
</dbReference>
<protein>
    <submittedName>
        <fullName evidence="1">Uncharacterized protein</fullName>
    </submittedName>
</protein>
<sequence length="108" mass="12293">MQRRHLCSDKGYYSLTLAHSFLRKKTDMKSDIGDFTLAISNFFDPHSPNLLLCPCLATTDGVLWHVSWSMCGTILSVSGEDNKVSTDITLWKENLQGQWHKMEDNDKA</sequence>